<accession>A0AA89BX65</accession>
<comment type="caution">
    <text evidence="1">The sequence shown here is derived from an EMBL/GenBank/DDBJ whole genome shotgun (WGS) entry which is preliminary data.</text>
</comment>
<gene>
    <name evidence="1" type="ORF">FSP39_009571</name>
</gene>
<dbReference type="EMBL" id="VSWD01000006">
    <property type="protein sequence ID" value="KAK3099784.1"/>
    <property type="molecule type" value="Genomic_DNA"/>
</dbReference>
<reference evidence="1" key="1">
    <citation type="submission" date="2019-08" db="EMBL/GenBank/DDBJ databases">
        <title>The improved chromosome-level genome for the pearl oyster Pinctada fucata martensii using PacBio sequencing and Hi-C.</title>
        <authorList>
            <person name="Zheng Z."/>
        </authorList>
    </citation>
    <scope>NUCLEOTIDE SEQUENCE</scope>
    <source>
        <strain evidence="1">ZZ-2019</strain>
        <tissue evidence="1">Adductor muscle</tissue>
    </source>
</reference>
<sequence length="117" mass="13877">MLDVLEIYRQNLWNGVNPIPSLTDYISHKEKWWSLPVKFLQILRYFLITISRHIPNDTDKKTEEEIALNQSNVLNLGNLIFAKYIKHSLNTLQTQCQQWNDTGMCMNIMFTYKTQLV</sequence>
<evidence type="ECO:0000313" key="2">
    <source>
        <dbReference type="Proteomes" id="UP001186944"/>
    </source>
</evidence>
<evidence type="ECO:0000313" key="1">
    <source>
        <dbReference type="EMBL" id="KAK3099784.1"/>
    </source>
</evidence>
<protein>
    <submittedName>
        <fullName evidence="1">Uncharacterized protein</fullName>
    </submittedName>
</protein>
<dbReference type="AlphaFoldDB" id="A0AA89BX65"/>
<dbReference type="Proteomes" id="UP001186944">
    <property type="component" value="Unassembled WGS sequence"/>
</dbReference>
<name>A0AA89BX65_PINIB</name>
<keyword evidence="2" id="KW-1185">Reference proteome</keyword>
<organism evidence="1 2">
    <name type="scientific">Pinctada imbricata</name>
    <name type="common">Atlantic pearl-oyster</name>
    <name type="synonym">Pinctada martensii</name>
    <dbReference type="NCBI Taxonomy" id="66713"/>
    <lineage>
        <taxon>Eukaryota</taxon>
        <taxon>Metazoa</taxon>
        <taxon>Spiralia</taxon>
        <taxon>Lophotrochozoa</taxon>
        <taxon>Mollusca</taxon>
        <taxon>Bivalvia</taxon>
        <taxon>Autobranchia</taxon>
        <taxon>Pteriomorphia</taxon>
        <taxon>Pterioida</taxon>
        <taxon>Pterioidea</taxon>
        <taxon>Pteriidae</taxon>
        <taxon>Pinctada</taxon>
    </lineage>
</organism>
<proteinExistence type="predicted"/>